<feature type="compositionally biased region" description="Basic residues" evidence="1">
    <location>
        <begin position="54"/>
        <end position="65"/>
    </location>
</feature>
<gene>
    <name evidence="2" type="ORF">HMN09_00607200</name>
</gene>
<reference evidence="2" key="1">
    <citation type="submission" date="2020-05" db="EMBL/GenBank/DDBJ databases">
        <title>Mycena genomes resolve the evolution of fungal bioluminescence.</title>
        <authorList>
            <person name="Tsai I.J."/>
        </authorList>
    </citation>
    <scope>NUCLEOTIDE SEQUENCE</scope>
    <source>
        <strain evidence="2">110903Hualien_Pintung</strain>
    </source>
</reference>
<evidence type="ECO:0000313" key="3">
    <source>
        <dbReference type="Proteomes" id="UP000613580"/>
    </source>
</evidence>
<comment type="caution">
    <text evidence="2">The sequence shown here is derived from an EMBL/GenBank/DDBJ whole genome shotgun (WGS) entry which is preliminary data.</text>
</comment>
<evidence type="ECO:0008006" key="4">
    <source>
        <dbReference type="Google" id="ProtNLM"/>
    </source>
</evidence>
<proteinExistence type="predicted"/>
<dbReference type="AlphaFoldDB" id="A0A8H6WFL7"/>
<evidence type="ECO:0000313" key="2">
    <source>
        <dbReference type="EMBL" id="KAF7310644.1"/>
    </source>
</evidence>
<keyword evidence="3" id="KW-1185">Reference proteome</keyword>
<feature type="compositionally biased region" description="Acidic residues" evidence="1">
    <location>
        <begin position="35"/>
        <end position="44"/>
    </location>
</feature>
<feature type="compositionally biased region" description="Basic and acidic residues" evidence="1">
    <location>
        <begin position="1"/>
        <end position="10"/>
    </location>
</feature>
<dbReference type="EMBL" id="JACAZE010000007">
    <property type="protein sequence ID" value="KAF7310644.1"/>
    <property type="molecule type" value="Genomic_DNA"/>
</dbReference>
<evidence type="ECO:0000256" key="1">
    <source>
        <dbReference type="SAM" id="MobiDB-lite"/>
    </source>
</evidence>
<dbReference type="Proteomes" id="UP000613580">
    <property type="component" value="Unassembled WGS sequence"/>
</dbReference>
<protein>
    <recommendedName>
        <fullName evidence="4">Transcriptional regulatory protein RXT2 N-terminal domain-containing protein</fullName>
    </recommendedName>
</protein>
<name>A0A8H6WFL7_MYCCL</name>
<sequence length="300" mass="33925">MSTSKRRVEDTTPQIPIPLPLSDSAAWYYPSLGTADEDEYDDEQYDNRGNWGNKGKRSRWSRRGKMTSWGPGGGNGQEEEHARKRMRLLLPPETRSPSPPTLPHLDRASAPAFTAPYPPPNTIPQSFTECVLDKDVTHTFRSTLLDELEQSTNELVEGESTLRRALGRLWQVLREETDGGSAPVVVAKQEDEDDEQDDVAKRLSRAPDLTPSAHKLFLSQPDGPPVYDPSHFATPLIQQDTLDKSLATLRELQDDGREYTERLEEIREGLGDVRGQRTVVWNWLRTQAFQELGTQIADYE</sequence>
<dbReference type="OrthoDB" id="3353673at2759"/>
<organism evidence="2 3">
    <name type="scientific">Mycena chlorophos</name>
    <name type="common">Agaric fungus</name>
    <name type="synonym">Agaricus chlorophos</name>
    <dbReference type="NCBI Taxonomy" id="658473"/>
    <lineage>
        <taxon>Eukaryota</taxon>
        <taxon>Fungi</taxon>
        <taxon>Dikarya</taxon>
        <taxon>Basidiomycota</taxon>
        <taxon>Agaricomycotina</taxon>
        <taxon>Agaricomycetes</taxon>
        <taxon>Agaricomycetidae</taxon>
        <taxon>Agaricales</taxon>
        <taxon>Marasmiineae</taxon>
        <taxon>Mycenaceae</taxon>
        <taxon>Mycena</taxon>
    </lineage>
</organism>
<feature type="region of interest" description="Disordered" evidence="1">
    <location>
        <begin position="1"/>
        <end position="82"/>
    </location>
</feature>
<accession>A0A8H6WFL7</accession>